<dbReference type="STRING" id="1921764.BSR28_01600"/>
<feature type="domain" description="HVO-A0261-like N-terminal" evidence="2">
    <location>
        <begin position="15"/>
        <end position="57"/>
    </location>
</feature>
<dbReference type="InterPro" id="IPR043129">
    <property type="entry name" value="ATPase_NBD"/>
</dbReference>
<dbReference type="AlphaFoldDB" id="A0A1Q5PPM9"/>
<dbReference type="PANTHER" id="PTHR18964">
    <property type="entry name" value="ROK (REPRESSOR, ORF, KINASE) FAMILY"/>
    <property type="match status" value="1"/>
</dbReference>
<dbReference type="InterPro" id="IPR057527">
    <property type="entry name" value="HVO_A0261-like_N"/>
</dbReference>
<dbReference type="OrthoDB" id="8772678at2"/>
<dbReference type="InterPro" id="IPR000600">
    <property type="entry name" value="ROK"/>
</dbReference>
<proteinExistence type="inferred from homology"/>
<evidence type="ECO:0000256" key="1">
    <source>
        <dbReference type="ARBA" id="ARBA00006479"/>
    </source>
</evidence>
<evidence type="ECO:0000313" key="3">
    <source>
        <dbReference type="EMBL" id="OKL49551.1"/>
    </source>
</evidence>
<dbReference type="InterPro" id="IPR036388">
    <property type="entry name" value="WH-like_DNA-bd_sf"/>
</dbReference>
<dbReference type="InterPro" id="IPR036390">
    <property type="entry name" value="WH_DNA-bd_sf"/>
</dbReference>
<protein>
    <recommendedName>
        <fullName evidence="2">HVO-A0261-like N-terminal domain-containing protein</fullName>
    </recommendedName>
</protein>
<sequence>MDYQAQYDSQNLGEQVIRTLAEEPATRNELCELLDVSRTTLGRALSDLLESRSIRTVTQPAAERGRPAQKLELARNTVYAIGMDISRRRGIAIATNRLGETLAVTRTEAEENSSWEELLSQLCHSLSKALEKDFDDQKVAHVGIGIPVPIGHETWRRRHEPDSLVNKLKKQVGIFWEAPILVDNTIRMAALGEARWGAGQNLESQLYVRISRGITSCATIHNVLTAGADGYAGEIGHMNYPGAKEKCHCGQTGCIETIATEAKICERAGVTTLEQVREALENPQNSHHQKAKVALKDATDAVALACANATFVINPAQIVLAGAVPTLIPQFTPMVAEALQARLIPSLHENLKVVNTSQNSEGAARGAIAAVSTYLQQKQLSKMLKERHAINERSRNFG</sequence>
<dbReference type="Pfam" id="PF25213">
    <property type="entry name" value="HVO_A0261_N"/>
    <property type="match status" value="1"/>
</dbReference>
<dbReference type="RefSeq" id="WP_073708442.1">
    <property type="nucleotide sequence ID" value="NZ_MQSV01000001.1"/>
</dbReference>
<gene>
    <name evidence="3" type="ORF">BSR29_00920</name>
</gene>
<organism evidence="3 4">
    <name type="scientific">Boudabousia liubingyangii</name>
    <dbReference type="NCBI Taxonomy" id="1921764"/>
    <lineage>
        <taxon>Bacteria</taxon>
        <taxon>Bacillati</taxon>
        <taxon>Actinomycetota</taxon>
        <taxon>Actinomycetes</taxon>
        <taxon>Actinomycetales</taxon>
        <taxon>Actinomycetaceae</taxon>
        <taxon>Boudabousia</taxon>
    </lineage>
</organism>
<name>A0A1Q5PPM9_9ACTO</name>
<keyword evidence="4" id="KW-1185">Reference proteome</keyword>
<dbReference type="EMBL" id="MQSV01000001">
    <property type="protein sequence ID" value="OKL49551.1"/>
    <property type="molecule type" value="Genomic_DNA"/>
</dbReference>
<dbReference type="Pfam" id="PF00480">
    <property type="entry name" value="ROK"/>
    <property type="match status" value="1"/>
</dbReference>
<comment type="similarity">
    <text evidence="1">Belongs to the ROK (NagC/XylR) family.</text>
</comment>
<evidence type="ECO:0000313" key="4">
    <source>
        <dbReference type="Proteomes" id="UP000186785"/>
    </source>
</evidence>
<reference evidence="3 4" key="1">
    <citation type="submission" date="2016-11" db="EMBL/GenBank/DDBJ databases">
        <title>Actinomyces gypaetusis sp. nov. isolated from the vulture Gypaetus barbatus in Qinghai Tibet Plateau China.</title>
        <authorList>
            <person name="Meng X."/>
        </authorList>
    </citation>
    <scope>NUCLEOTIDE SEQUENCE [LARGE SCALE GENOMIC DNA]</scope>
    <source>
        <strain evidence="3 4">VUL4_2</strain>
    </source>
</reference>
<dbReference type="Gene3D" id="1.10.10.10">
    <property type="entry name" value="Winged helix-like DNA-binding domain superfamily/Winged helix DNA-binding domain"/>
    <property type="match status" value="1"/>
</dbReference>
<dbReference type="SUPFAM" id="SSF46785">
    <property type="entry name" value="Winged helix' DNA-binding domain"/>
    <property type="match status" value="1"/>
</dbReference>
<dbReference type="Gene3D" id="3.30.420.40">
    <property type="match status" value="2"/>
</dbReference>
<dbReference type="SUPFAM" id="SSF53067">
    <property type="entry name" value="Actin-like ATPase domain"/>
    <property type="match status" value="1"/>
</dbReference>
<comment type="caution">
    <text evidence="3">The sequence shown here is derived from an EMBL/GenBank/DDBJ whole genome shotgun (WGS) entry which is preliminary data.</text>
</comment>
<dbReference type="PANTHER" id="PTHR18964:SF149">
    <property type="entry name" value="BIFUNCTIONAL UDP-N-ACETYLGLUCOSAMINE 2-EPIMERASE_N-ACETYLMANNOSAMINE KINASE"/>
    <property type="match status" value="1"/>
</dbReference>
<evidence type="ECO:0000259" key="2">
    <source>
        <dbReference type="Pfam" id="PF25213"/>
    </source>
</evidence>
<dbReference type="Proteomes" id="UP000186785">
    <property type="component" value="Unassembled WGS sequence"/>
</dbReference>
<accession>A0A1Q5PPM9</accession>